<sequence>MNQLMWILLFTGMKLTFLVNGQISGGLRITAGYAAQEGRLEIFHHGEWGTVCDNNFANVDAVVACRQLGYCSGIMHPANIIRDGQGAIWLNDVNCTGSESKLLHCTYNTDSTRCRHYNDVGVHCFLSCSTEDDDNLRIIRGYANHQGRLEIKYKGEWGTVCDNHFGNIDADVACRQLGYCSGIMQPANLISNGRGAIWLNDVNCNGSESRLLDCNFNNVTLQCDHWDDVGIHCFLNCSTEDEGNLRIVPGYAEHHGRLEIKYRGEWGTVCDNHFGNIDAEVACKQLGYCSGIMQPANLISNGRGAIWLNDVNCNGSESRLLDCNFNNVTLQCDHWDDVGIHCFLNCSTEDEGHLRIASGYAKHQGRLEIKYRGEWGTVCDNHFGNFDAEVACRQLGYCSGIMQPAKLIWNGHGAVWLNDVNCSGSESKLLDCNFNNVTLQCDHWDDVGVHCFLNCSTEDEGNLRITAGYAKNQGRLEINYRGEWGTVCGNHFGNVDAEVACKQLGYCSGIMQPADLIRHGKGAIWLNDVNCSGSESKLLDCNFNNVTIQCDHFWNDVGIHCFLNCSTEDEGSLRITAGYAKHQGRLEIKYRGEWGTVCGNHFGNADAEVAWNLRITAGYAKNQGRLEINYRGEWGTVCGNHFGNADAEVACKQLGYCSGIMQPANLIRHGKGAIWLNDVNCSGSESKLLDCNFNNVTLQCEHFWHDVGIHCFLNCSTEDEGSLRIMAGYAKHQGRLEINYRGEWGTVCGYHFGNVDAEVACKQLGYCSGIMQPANLIHHGKGAIWLNDVNCSGSESKLLDCNFNNVTFQCEHYWHDVGVHCFLSCSTEDEGRLRIAGGYALHQGRLEINYKGEWGTVCDNHFEDIDAEVACRQLGYCSGIMQPRSLIRDGVGPIWLNDVKCSGSESKLLNCNFNTDTSKCRHYHDVGIHCFLNCSTEDAGVTPNENIRSPTNGVDVVVFVIVGVVVVIIVAVVVILIVLGRRRYCPSRPGRYFEEPDHREMPVFNIDQEHEYAYIDQNALNTINVINTSSDYLELNASRGEPTYVISDPPLDTYT</sequence>
<proteinExistence type="predicted"/>
<dbReference type="Pfam" id="PF00530">
    <property type="entry name" value="SRCR"/>
    <property type="match status" value="8"/>
</dbReference>
<dbReference type="EMBL" id="UYJE01001920">
    <property type="protein sequence ID" value="VDI06392.1"/>
    <property type="molecule type" value="Genomic_DNA"/>
</dbReference>
<keyword evidence="4" id="KW-0675">Receptor</keyword>
<keyword evidence="3 6" id="KW-1015">Disulfide bond</keyword>
<dbReference type="Gene3D" id="3.10.250.10">
    <property type="entry name" value="SRCR-like domain"/>
    <property type="match status" value="9"/>
</dbReference>
<feature type="domain" description="SRCR" evidence="9">
    <location>
        <begin position="136"/>
        <end position="234"/>
    </location>
</feature>
<keyword evidence="7" id="KW-1133">Transmembrane helix</keyword>
<evidence type="ECO:0000313" key="10">
    <source>
        <dbReference type="EMBL" id="VDI06392.1"/>
    </source>
</evidence>
<evidence type="ECO:0000256" key="3">
    <source>
        <dbReference type="ARBA" id="ARBA00023157"/>
    </source>
</evidence>
<feature type="disulfide bond" evidence="6">
    <location>
        <begin position="422"/>
        <end position="432"/>
    </location>
</feature>
<evidence type="ECO:0000256" key="6">
    <source>
        <dbReference type="PROSITE-ProRule" id="PRU00196"/>
    </source>
</evidence>
<feature type="disulfide bond" evidence="6">
    <location>
        <begin position="313"/>
        <end position="323"/>
    </location>
</feature>
<accession>A0A8B6CJ68</accession>
<dbReference type="SUPFAM" id="SSF56487">
    <property type="entry name" value="SRCR-like"/>
    <property type="match status" value="9"/>
</dbReference>
<dbReference type="OrthoDB" id="6128208at2759"/>
<feature type="disulfide bond" evidence="6">
    <location>
        <begin position="204"/>
        <end position="214"/>
    </location>
</feature>
<dbReference type="PANTHER" id="PTHR19331:SF487">
    <property type="entry name" value="SOLUBLE SCAVENGER RECEPTOR CYSTEINE-RICH DOMAIN-CONTAINING PROTEIN SSC5D"/>
    <property type="match status" value="1"/>
</dbReference>
<comment type="caution">
    <text evidence="10">The sequence shown here is derived from an EMBL/GenBank/DDBJ whole genome shotgun (WGS) entry which is preliminary data.</text>
</comment>
<feature type="domain" description="SRCR" evidence="9">
    <location>
        <begin position="723"/>
        <end position="822"/>
    </location>
</feature>
<dbReference type="InterPro" id="IPR001190">
    <property type="entry name" value="SRCR"/>
</dbReference>
<protein>
    <recommendedName>
        <fullName evidence="9">SRCR domain-containing protein</fullName>
    </recommendedName>
</protein>
<comment type="caution">
    <text evidence="6">Lacks conserved residue(s) required for the propagation of feature annotation.</text>
</comment>
<feature type="domain" description="SRCR" evidence="9">
    <location>
        <begin position="613"/>
        <end position="712"/>
    </location>
</feature>
<dbReference type="PANTHER" id="PTHR19331">
    <property type="entry name" value="SCAVENGER RECEPTOR DOMAIN-CONTAINING"/>
    <property type="match status" value="1"/>
</dbReference>
<dbReference type="PROSITE" id="PS50287">
    <property type="entry name" value="SRCR_2"/>
    <property type="match status" value="9"/>
</dbReference>
<feature type="disulfide bond" evidence="6">
    <location>
        <begin position="95"/>
        <end position="105"/>
    </location>
</feature>
<keyword evidence="7" id="KW-0472">Membrane</keyword>
<evidence type="ECO:0000256" key="8">
    <source>
        <dbReference type="SAM" id="SignalP"/>
    </source>
</evidence>
<dbReference type="FunFam" id="3.10.250.10:FF:000001">
    <property type="entry name" value="Lysyl oxidase 4 isoform X1"/>
    <property type="match status" value="7"/>
</dbReference>
<dbReference type="GO" id="GO:0016020">
    <property type="term" value="C:membrane"/>
    <property type="evidence" value="ECO:0007669"/>
    <property type="project" value="InterPro"/>
</dbReference>
<feature type="signal peptide" evidence="8">
    <location>
        <begin position="1"/>
        <end position="21"/>
    </location>
</feature>
<feature type="disulfide bond" evidence="6">
    <location>
        <begin position="901"/>
        <end position="911"/>
    </location>
</feature>
<evidence type="ECO:0000256" key="5">
    <source>
        <dbReference type="ARBA" id="ARBA00023180"/>
    </source>
</evidence>
<feature type="domain" description="SRCR" evidence="9">
    <location>
        <begin position="833"/>
        <end position="931"/>
    </location>
</feature>
<feature type="disulfide bond" evidence="6">
    <location>
        <begin position="531"/>
        <end position="541"/>
    </location>
</feature>
<evidence type="ECO:0000256" key="4">
    <source>
        <dbReference type="ARBA" id="ARBA00023170"/>
    </source>
</evidence>
<feature type="domain" description="SRCR" evidence="9">
    <location>
        <begin position="354"/>
        <end position="452"/>
    </location>
</feature>
<organism evidence="10 11">
    <name type="scientific">Mytilus galloprovincialis</name>
    <name type="common">Mediterranean mussel</name>
    <dbReference type="NCBI Taxonomy" id="29158"/>
    <lineage>
        <taxon>Eukaryota</taxon>
        <taxon>Metazoa</taxon>
        <taxon>Spiralia</taxon>
        <taxon>Lophotrochozoa</taxon>
        <taxon>Mollusca</taxon>
        <taxon>Bivalvia</taxon>
        <taxon>Autobranchia</taxon>
        <taxon>Pteriomorphia</taxon>
        <taxon>Mytilida</taxon>
        <taxon>Mytiloidea</taxon>
        <taxon>Mytilidae</taxon>
        <taxon>Mytilinae</taxon>
        <taxon>Mytilus</taxon>
    </lineage>
</organism>
<evidence type="ECO:0000256" key="7">
    <source>
        <dbReference type="SAM" id="Phobius"/>
    </source>
</evidence>
<evidence type="ECO:0000259" key="9">
    <source>
        <dbReference type="PROSITE" id="PS50287"/>
    </source>
</evidence>
<feature type="domain" description="SRCR" evidence="9">
    <location>
        <begin position="245"/>
        <end position="343"/>
    </location>
</feature>
<name>A0A8B6CJ68_MYTGA</name>
<dbReference type="SMART" id="SM00202">
    <property type="entry name" value="SR"/>
    <property type="match status" value="8"/>
</dbReference>
<gene>
    <name evidence="10" type="ORF">MGAL_10B013662</name>
</gene>
<dbReference type="AlphaFoldDB" id="A0A8B6CJ68"/>
<keyword evidence="2" id="KW-0677">Repeat</keyword>
<dbReference type="FunFam" id="3.10.250.10:FF:000007">
    <property type="entry name" value="Soluble scavenger receptor cysteine-rich domain-containing protein SSC5D"/>
    <property type="match status" value="1"/>
</dbReference>
<keyword evidence="5" id="KW-0325">Glycoprotein</keyword>
<feature type="disulfide bond" evidence="6">
    <location>
        <begin position="681"/>
        <end position="691"/>
    </location>
</feature>
<keyword evidence="7" id="KW-0812">Transmembrane</keyword>
<dbReference type="PROSITE" id="PS00420">
    <property type="entry name" value="SRCR_1"/>
    <property type="match status" value="8"/>
</dbReference>
<feature type="transmembrane region" description="Helical" evidence="7">
    <location>
        <begin position="956"/>
        <end position="979"/>
    </location>
</feature>
<feature type="domain" description="SRCR" evidence="9">
    <location>
        <begin position="573"/>
        <end position="610"/>
    </location>
</feature>
<feature type="disulfide bond" evidence="6">
    <location>
        <begin position="791"/>
        <end position="801"/>
    </location>
</feature>
<dbReference type="Proteomes" id="UP000596742">
    <property type="component" value="Unassembled WGS sequence"/>
</dbReference>
<evidence type="ECO:0000256" key="1">
    <source>
        <dbReference type="ARBA" id="ARBA00022729"/>
    </source>
</evidence>
<reference evidence="10" key="1">
    <citation type="submission" date="2018-11" db="EMBL/GenBank/DDBJ databases">
        <authorList>
            <person name="Alioto T."/>
            <person name="Alioto T."/>
        </authorList>
    </citation>
    <scope>NUCLEOTIDE SEQUENCE</scope>
</reference>
<feature type="domain" description="SRCR" evidence="9">
    <location>
        <begin position="463"/>
        <end position="562"/>
    </location>
</feature>
<dbReference type="PRINTS" id="PR00258">
    <property type="entry name" value="SPERACTRCPTR"/>
</dbReference>
<evidence type="ECO:0000313" key="11">
    <source>
        <dbReference type="Proteomes" id="UP000596742"/>
    </source>
</evidence>
<feature type="domain" description="SRCR" evidence="9">
    <location>
        <begin position="27"/>
        <end position="125"/>
    </location>
</feature>
<evidence type="ECO:0000256" key="2">
    <source>
        <dbReference type="ARBA" id="ARBA00022737"/>
    </source>
</evidence>
<keyword evidence="1 8" id="KW-0732">Signal</keyword>
<keyword evidence="11" id="KW-1185">Reference proteome</keyword>
<feature type="chain" id="PRO_5032338399" description="SRCR domain-containing protein" evidence="8">
    <location>
        <begin position="22"/>
        <end position="1055"/>
    </location>
</feature>
<dbReference type="InterPro" id="IPR036772">
    <property type="entry name" value="SRCR-like_dom_sf"/>
</dbReference>